<dbReference type="PRINTS" id="PR00111">
    <property type="entry name" value="ABHYDROLASE"/>
</dbReference>
<dbReference type="EMBL" id="CP028923">
    <property type="protein sequence ID" value="QCK13393.1"/>
    <property type="molecule type" value="Genomic_DNA"/>
</dbReference>
<evidence type="ECO:0000313" key="4">
    <source>
        <dbReference type="Proteomes" id="UP000298616"/>
    </source>
</evidence>
<dbReference type="PRINTS" id="PR00412">
    <property type="entry name" value="EPOXHYDRLASE"/>
</dbReference>
<dbReference type="OrthoDB" id="9808398at2"/>
<dbReference type="AlphaFoldDB" id="A0A4D7JDV4"/>
<name>A0A4D7JDV4_9BACT</name>
<dbReference type="KEGG" id="fpf:DCC35_00820"/>
<keyword evidence="4" id="KW-1185">Reference proteome</keyword>
<dbReference type="InterPro" id="IPR000073">
    <property type="entry name" value="AB_hydrolase_1"/>
</dbReference>
<dbReference type="InterPro" id="IPR029058">
    <property type="entry name" value="AB_hydrolase_fold"/>
</dbReference>
<evidence type="ECO:0000259" key="2">
    <source>
        <dbReference type="Pfam" id="PF00561"/>
    </source>
</evidence>
<evidence type="ECO:0000313" key="3">
    <source>
        <dbReference type="EMBL" id="QCK13393.1"/>
    </source>
</evidence>
<dbReference type="Proteomes" id="UP000298616">
    <property type="component" value="Chromosome"/>
</dbReference>
<dbReference type="Pfam" id="PF00561">
    <property type="entry name" value="Abhydrolase_1"/>
    <property type="match status" value="1"/>
</dbReference>
<dbReference type="SUPFAM" id="SSF53474">
    <property type="entry name" value="alpha/beta-Hydrolases"/>
    <property type="match status" value="1"/>
</dbReference>
<organism evidence="3 4">
    <name type="scientific">Mangrovivirga cuniculi</name>
    <dbReference type="NCBI Taxonomy" id="2715131"/>
    <lineage>
        <taxon>Bacteria</taxon>
        <taxon>Pseudomonadati</taxon>
        <taxon>Bacteroidota</taxon>
        <taxon>Cytophagia</taxon>
        <taxon>Cytophagales</taxon>
        <taxon>Mangrovivirgaceae</taxon>
        <taxon>Mangrovivirga</taxon>
    </lineage>
</organism>
<reference evidence="3 4" key="1">
    <citation type="submission" date="2018-04" db="EMBL/GenBank/DDBJ databases">
        <title>Complete genome uncultured novel isolate.</title>
        <authorList>
            <person name="Merlino G."/>
        </authorList>
    </citation>
    <scope>NUCLEOTIDE SEQUENCE [LARGE SCALE GENOMIC DNA]</scope>
    <source>
        <strain evidence="4">R1DC9</strain>
    </source>
</reference>
<gene>
    <name evidence="3" type="ORF">DCC35_00820</name>
</gene>
<dbReference type="PANTHER" id="PTHR46118">
    <property type="entry name" value="PROTEIN ABHD11"/>
    <property type="match status" value="1"/>
</dbReference>
<dbReference type="RefSeq" id="WP_137088987.1">
    <property type="nucleotide sequence ID" value="NZ_CP028923.1"/>
</dbReference>
<accession>A0A4D7JDV4</accession>
<sequence length="257" mass="29362">MNLFYREYGSGDNTLVILHGLFGSSDNWMSIAKTLEDEFHIYAIDQRNHGQSPHSDEWNYEVMAQDISEFIDEHIGHSTAVLGHSMGGKVAMTLAMQHPEKVKKLLVADIAPRHYPVHHRQILDGLLKVDKSNPSSRKEADDVLSDYISEKSIRMFLLKNLGRGDDKKLKWKINLQVIDDNIEEVGKSQEELEPTNVPTLFVGGEKSDYIRDEDKDLIKELFPESNVIQLKNAGHWLHAEQPESFTTVIKDFMNYDG</sequence>
<dbReference type="InterPro" id="IPR000639">
    <property type="entry name" value="Epox_hydrolase-like"/>
</dbReference>
<evidence type="ECO:0000256" key="1">
    <source>
        <dbReference type="ARBA" id="ARBA00022801"/>
    </source>
</evidence>
<protein>
    <submittedName>
        <fullName evidence="3">Alpha/beta hydrolase</fullName>
    </submittedName>
</protein>
<keyword evidence="1 3" id="KW-0378">Hydrolase</keyword>
<dbReference type="GO" id="GO:0016787">
    <property type="term" value="F:hydrolase activity"/>
    <property type="evidence" value="ECO:0007669"/>
    <property type="project" value="UniProtKB-KW"/>
</dbReference>
<proteinExistence type="predicted"/>
<dbReference type="Gene3D" id="3.40.50.1820">
    <property type="entry name" value="alpha/beta hydrolase"/>
    <property type="match status" value="1"/>
</dbReference>
<feature type="domain" description="AB hydrolase-1" evidence="2">
    <location>
        <begin position="14"/>
        <end position="241"/>
    </location>
</feature>
<dbReference type="PANTHER" id="PTHR46118:SF4">
    <property type="entry name" value="PROTEIN ABHD11"/>
    <property type="match status" value="1"/>
</dbReference>